<dbReference type="AlphaFoldDB" id="A0A561VHJ3"/>
<comment type="caution">
    <text evidence="1">The sequence shown here is derived from an EMBL/GenBank/DDBJ whole genome shotgun (WGS) entry which is preliminary data.</text>
</comment>
<dbReference type="InterPro" id="IPR011990">
    <property type="entry name" value="TPR-like_helical_dom_sf"/>
</dbReference>
<evidence type="ECO:0000313" key="2">
    <source>
        <dbReference type="Proteomes" id="UP000319927"/>
    </source>
</evidence>
<protein>
    <submittedName>
        <fullName evidence="1">Uncharacterized protein</fullName>
    </submittedName>
</protein>
<accession>A0A561VHJ3</accession>
<evidence type="ECO:0000313" key="1">
    <source>
        <dbReference type="EMBL" id="TWG11089.1"/>
    </source>
</evidence>
<dbReference type="EMBL" id="VIXA01000005">
    <property type="protein sequence ID" value="TWG11089.1"/>
    <property type="molecule type" value="Genomic_DNA"/>
</dbReference>
<sequence length="512" mass="54420">MSPTVRIALLRRLARRAPLRFGPPLAEALVTRSQHVGSRPSAAATARRTAAADEAVALYRRLDRQQPGRHRTGLARALVAQAAVPDDRTAASAAAQCREAIGYVEDATDRAALLVLAEARRLAAVHLHTCGAVREALPLAVGARAIWRRIGTRGADEQVRSALTLGVIGDCRARLGRQEEALAVRREALARHRALPLLRRARYAPAGHQLAIGLAESLVAAGRHGEASELVTEVRTELASPLWLRLHPPSRPRLARVLSLLACCQDALGDPGQACRTAEEAVAHWRTTVAAGPRGRPGLADALLTLAALLARAGRRDEAADRLTEAVELARDVDDEVFVRALLDLAELRFAAGERASAGAPVAEAVAVCRAYAEELPEVWWPRLVRALAATREVAEAEAGLAAGREAVALARKLAGADPRYRDLLADSLVELGRAVGAAGDPLGASDLLREGVTVRRDLFAVDPDTHRLPLARALGDLAAILAHLGRQHEADRTAAEAEAVRSARPGPTPPA</sequence>
<dbReference type="SUPFAM" id="SSF48452">
    <property type="entry name" value="TPR-like"/>
    <property type="match status" value="2"/>
</dbReference>
<dbReference type="Proteomes" id="UP000319927">
    <property type="component" value="Unassembled WGS sequence"/>
</dbReference>
<name>A0A561VHJ3_9ACTN</name>
<proteinExistence type="predicted"/>
<dbReference type="InterPro" id="IPR019734">
    <property type="entry name" value="TPR_rpt"/>
</dbReference>
<dbReference type="RefSeq" id="WP_170285489.1">
    <property type="nucleotide sequence ID" value="NZ_VIXA01000005.1"/>
</dbReference>
<reference evidence="1 2" key="1">
    <citation type="submission" date="2019-06" db="EMBL/GenBank/DDBJ databases">
        <title>Sequencing the genomes of 1000 actinobacteria strains.</title>
        <authorList>
            <person name="Klenk H.-P."/>
        </authorList>
    </citation>
    <scope>NUCLEOTIDE SEQUENCE [LARGE SCALE GENOMIC DNA]</scope>
    <source>
        <strain evidence="1 2">DSM 102131</strain>
    </source>
</reference>
<organism evidence="1 2">
    <name type="scientific">Micromonospora palomenae</name>
    <dbReference type="NCBI Taxonomy" id="1461247"/>
    <lineage>
        <taxon>Bacteria</taxon>
        <taxon>Bacillati</taxon>
        <taxon>Actinomycetota</taxon>
        <taxon>Actinomycetes</taxon>
        <taxon>Micromonosporales</taxon>
        <taxon>Micromonosporaceae</taxon>
        <taxon>Micromonospora</taxon>
    </lineage>
</organism>
<dbReference type="SMART" id="SM00028">
    <property type="entry name" value="TPR"/>
    <property type="match status" value="4"/>
</dbReference>
<keyword evidence="2" id="KW-1185">Reference proteome</keyword>
<dbReference type="Gene3D" id="1.25.40.10">
    <property type="entry name" value="Tetratricopeptide repeat domain"/>
    <property type="match status" value="2"/>
</dbReference>
<gene>
    <name evidence="1" type="ORF">FHX75_15178</name>
</gene>